<dbReference type="PROSITE" id="PS51833">
    <property type="entry name" value="HDOD"/>
    <property type="match status" value="1"/>
</dbReference>
<dbReference type="Gene3D" id="3.30.450.40">
    <property type="match status" value="1"/>
</dbReference>
<reference evidence="2 3" key="1">
    <citation type="submission" date="2016-10" db="EMBL/GenBank/DDBJ databases">
        <authorList>
            <person name="de Groot N.N."/>
        </authorList>
    </citation>
    <scope>NUCLEOTIDE SEQUENCE [LARGE SCALE GENOMIC DNA]</scope>
    <source>
        <strain evidence="2 3">HL3</strain>
    </source>
</reference>
<evidence type="ECO:0000259" key="1">
    <source>
        <dbReference type="PROSITE" id="PS51833"/>
    </source>
</evidence>
<dbReference type="SUPFAM" id="SSF55781">
    <property type="entry name" value="GAF domain-like"/>
    <property type="match status" value="1"/>
</dbReference>
<dbReference type="InterPro" id="IPR052340">
    <property type="entry name" value="RNase_Y/CdgJ"/>
</dbReference>
<dbReference type="EMBL" id="FOMJ01000007">
    <property type="protein sequence ID" value="SFD70540.1"/>
    <property type="molecule type" value="Genomic_DNA"/>
</dbReference>
<evidence type="ECO:0000313" key="2">
    <source>
        <dbReference type="EMBL" id="SFD70540.1"/>
    </source>
</evidence>
<dbReference type="Pfam" id="PF08668">
    <property type="entry name" value="HDOD"/>
    <property type="match status" value="1"/>
</dbReference>
<dbReference type="InterPro" id="IPR013976">
    <property type="entry name" value="HDOD"/>
</dbReference>
<dbReference type="RefSeq" id="WP_093428794.1">
    <property type="nucleotide sequence ID" value="NZ_FOMJ01000007.1"/>
</dbReference>
<dbReference type="Pfam" id="PF01590">
    <property type="entry name" value="GAF"/>
    <property type="match status" value="1"/>
</dbReference>
<dbReference type="InterPro" id="IPR003018">
    <property type="entry name" value="GAF"/>
</dbReference>
<name>A0A1I1URD3_9GAMM</name>
<dbReference type="AlphaFoldDB" id="A0A1I1URD3"/>
<proteinExistence type="predicted"/>
<gene>
    <name evidence="2" type="ORF">SAMN05660831_02168</name>
</gene>
<sequence length="550" mass="60798">MSEADTLRMTIARADIEQFPVLDRAADELDRLFERDDDHLDQGALANTILRDPGLTLHLLVKVNGIPHRHLGSPVGAVQHATMMLGLDRMRRLHQGRPRLSDVATPQAHSRLLESYSRAHHAAVQSAGWAGRRADMNPGEVYVAALLHRLGWFYLWLNKPERAAAVATALSATPDRPPEEIEAEQLGYRVTALTRDLLTRWGLPPFLAESVDPDREADRRIRGIRVADRLAFSVDWNWYDTPISALLWEVAEFLQIPYSRAASIVHGDAALAARAWRTYGVVPDAAMLLDTGHPRVVAPPQESDPLLEDHGLSSTSYADAASAVSRGPDPDELDAAARRFLDGGKEEQEADESIDLAESEAEKGPIFFDDQTEPEAGTAGQHEAVERLFESIDGSHTLPDAMHLVLEGLHHHVGLERVVFAMLNPDRSALRARATLGGHGTEELARESLAMEPPHLFSKLMEEPRALWCNPDNAEELAPYLPQALAGKLDTKNFMAMSVFVHDRPVGLFYGDCAGQDCRLDVEQYTLFRQLCDRAALAMTELSAHSKEPG</sequence>
<dbReference type="Gene3D" id="1.10.3210.10">
    <property type="entry name" value="Hypothetical protein af1432"/>
    <property type="match status" value="1"/>
</dbReference>
<keyword evidence="3" id="KW-1185">Reference proteome</keyword>
<feature type="domain" description="HDOD" evidence="1">
    <location>
        <begin position="19"/>
        <end position="217"/>
    </location>
</feature>
<evidence type="ECO:0000313" key="3">
    <source>
        <dbReference type="Proteomes" id="UP000198611"/>
    </source>
</evidence>
<dbReference type="InterPro" id="IPR029016">
    <property type="entry name" value="GAF-like_dom_sf"/>
</dbReference>
<dbReference type="PANTHER" id="PTHR33525">
    <property type="match status" value="1"/>
</dbReference>
<dbReference type="OrthoDB" id="9126875at2"/>
<accession>A0A1I1URD3</accession>
<protein>
    <submittedName>
        <fullName evidence="2">HDOD domain-containing protein</fullName>
    </submittedName>
</protein>
<dbReference type="PANTHER" id="PTHR33525:SF3">
    <property type="entry name" value="RIBONUCLEASE Y"/>
    <property type="match status" value="1"/>
</dbReference>
<dbReference type="SUPFAM" id="SSF109604">
    <property type="entry name" value="HD-domain/PDEase-like"/>
    <property type="match status" value="1"/>
</dbReference>
<dbReference type="STRING" id="1123397.SAMN05660831_02168"/>
<dbReference type="SMART" id="SM00065">
    <property type="entry name" value="GAF"/>
    <property type="match status" value="1"/>
</dbReference>
<organism evidence="2 3">
    <name type="scientific">Thiohalospira halophila DSM 15071</name>
    <dbReference type="NCBI Taxonomy" id="1123397"/>
    <lineage>
        <taxon>Bacteria</taxon>
        <taxon>Pseudomonadati</taxon>
        <taxon>Pseudomonadota</taxon>
        <taxon>Gammaproteobacteria</taxon>
        <taxon>Thiohalospirales</taxon>
        <taxon>Thiohalospiraceae</taxon>
        <taxon>Thiohalospira</taxon>
    </lineage>
</organism>
<dbReference type="Proteomes" id="UP000198611">
    <property type="component" value="Unassembled WGS sequence"/>
</dbReference>